<dbReference type="AlphaFoldDB" id="A0A0F3QAE1"/>
<evidence type="ECO:0000313" key="2">
    <source>
        <dbReference type="EMBL" id="KJV89528.1"/>
    </source>
</evidence>
<comment type="caution">
    <text evidence="2">The sequence shown here is derived from an EMBL/GenBank/DDBJ whole genome shotgun (WGS) entry which is preliminary data.</text>
</comment>
<feature type="transmembrane region" description="Helical" evidence="1">
    <location>
        <begin position="63"/>
        <end position="83"/>
    </location>
</feature>
<evidence type="ECO:0000256" key="1">
    <source>
        <dbReference type="SAM" id="Phobius"/>
    </source>
</evidence>
<dbReference type="EMBL" id="LAOI01000001">
    <property type="protein sequence ID" value="KJV89528.1"/>
    <property type="molecule type" value="Genomic_DNA"/>
</dbReference>
<reference evidence="2 3" key="1">
    <citation type="submission" date="2015-02" db="EMBL/GenBank/DDBJ databases">
        <title>Genome Sequencing of Rickettsiales.</title>
        <authorList>
            <person name="Daugherty S.C."/>
            <person name="Su Q."/>
            <person name="Abolude K."/>
            <person name="Beier-Sexton M."/>
            <person name="Carlyon J.A."/>
            <person name="Carter R."/>
            <person name="Day N.P."/>
            <person name="Dumler S.J."/>
            <person name="Dyachenko V."/>
            <person name="Godinez A."/>
            <person name="Kurtti T.J."/>
            <person name="Lichay M."/>
            <person name="Mullins K.E."/>
            <person name="Ott S."/>
            <person name="Pappas-Brown V."/>
            <person name="Paris D.H."/>
            <person name="Patel P."/>
            <person name="Richards A.L."/>
            <person name="Sadzewicz L."/>
            <person name="Sears K."/>
            <person name="Seidman D."/>
            <person name="Sengamalay N."/>
            <person name="Stenos J."/>
            <person name="Tallon L.J."/>
            <person name="Vincent G."/>
            <person name="Fraser C.M."/>
            <person name="Munderloh U."/>
            <person name="Dunning-Hotopp J.C."/>
        </authorList>
    </citation>
    <scope>NUCLEOTIDE SEQUENCE [LARGE SCALE GENOMIC DNA]</scope>
    <source>
        <strain evidence="2 3">RML An4</strain>
    </source>
</reference>
<keyword evidence="1" id="KW-1133">Transmembrane helix</keyword>
<accession>A0A0F3QAE1</accession>
<dbReference type="RefSeq" id="WP_045798839.1">
    <property type="nucleotide sequence ID" value="NZ_LAOI01000001.1"/>
</dbReference>
<organism evidence="2 3">
    <name type="scientific">Rickettsia bellii str. RML An4</name>
    <dbReference type="NCBI Taxonomy" id="1359193"/>
    <lineage>
        <taxon>Bacteria</taxon>
        <taxon>Pseudomonadati</taxon>
        <taxon>Pseudomonadota</taxon>
        <taxon>Alphaproteobacteria</taxon>
        <taxon>Rickettsiales</taxon>
        <taxon>Rickettsiaceae</taxon>
        <taxon>Rickettsieae</taxon>
        <taxon>Rickettsia</taxon>
        <taxon>belli group</taxon>
    </lineage>
</organism>
<keyword evidence="3" id="KW-1185">Reference proteome</keyword>
<dbReference type="PATRIC" id="fig|1359193.3.peg.489"/>
<protein>
    <submittedName>
        <fullName evidence="2">Uncharacterized protein</fullName>
    </submittedName>
</protein>
<name>A0A0F3QAE1_RICBE</name>
<keyword evidence="1" id="KW-0812">Transmembrane</keyword>
<evidence type="ECO:0000313" key="3">
    <source>
        <dbReference type="Proteomes" id="UP000033661"/>
    </source>
</evidence>
<gene>
    <name evidence="2" type="ORF">RBEAN4_0506</name>
</gene>
<proteinExistence type="predicted"/>
<keyword evidence="1" id="KW-0472">Membrane</keyword>
<sequence length="97" mass="11246">MTQDQDNDPKNNESDKLKSLHNKLGSISGFLMTMRSDTIEEQKKISHDLKALMKQINTMQKSIEIYFIVILVLMFFMTQKMLWSGSSKNISLLTNLF</sequence>
<dbReference type="Proteomes" id="UP000033661">
    <property type="component" value="Unassembled WGS sequence"/>
</dbReference>